<dbReference type="Proteomes" id="UP000261520">
    <property type="component" value="Unplaced"/>
</dbReference>
<dbReference type="Ensembl" id="ENSPMGT00000011324.1">
    <property type="protein sequence ID" value="ENSPMGP00000010617.1"/>
    <property type="gene ID" value="ENSPMGG00000008800.1"/>
</dbReference>
<dbReference type="InterPro" id="IPR036397">
    <property type="entry name" value="RNaseH_sf"/>
</dbReference>
<dbReference type="GO" id="GO:0003676">
    <property type="term" value="F:nucleic acid binding"/>
    <property type="evidence" value="ECO:0007669"/>
    <property type="project" value="InterPro"/>
</dbReference>
<dbReference type="PANTHER" id="PTHR47326:SF1">
    <property type="entry name" value="HTH PSQ-TYPE DOMAIN-CONTAINING PROTEIN"/>
    <property type="match status" value="1"/>
</dbReference>
<reference evidence="1" key="2">
    <citation type="submission" date="2025-09" db="UniProtKB">
        <authorList>
            <consortium name="Ensembl"/>
        </authorList>
    </citation>
    <scope>IDENTIFICATION</scope>
</reference>
<accession>A0A3B4A0R4</accession>
<keyword evidence="2" id="KW-1185">Reference proteome</keyword>
<organism evidence="1 2">
    <name type="scientific">Periophthalmus magnuspinnatus</name>
    <dbReference type="NCBI Taxonomy" id="409849"/>
    <lineage>
        <taxon>Eukaryota</taxon>
        <taxon>Metazoa</taxon>
        <taxon>Chordata</taxon>
        <taxon>Craniata</taxon>
        <taxon>Vertebrata</taxon>
        <taxon>Euteleostomi</taxon>
        <taxon>Actinopterygii</taxon>
        <taxon>Neopterygii</taxon>
        <taxon>Teleostei</taxon>
        <taxon>Neoteleostei</taxon>
        <taxon>Acanthomorphata</taxon>
        <taxon>Gobiaria</taxon>
        <taxon>Gobiiformes</taxon>
        <taxon>Gobioidei</taxon>
        <taxon>Gobiidae</taxon>
        <taxon>Oxudercinae</taxon>
        <taxon>Periophthalmus</taxon>
    </lineage>
</organism>
<dbReference type="Gene3D" id="3.30.420.10">
    <property type="entry name" value="Ribonuclease H-like superfamily/Ribonuclease H"/>
    <property type="match status" value="1"/>
</dbReference>
<dbReference type="PANTHER" id="PTHR47326">
    <property type="entry name" value="TRANSPOSABLE ELEMENT TC3 TRANSPOSASE-LIKE PROTEIN"/>
    <property type="match status" value="1"/>
</dbReference>
<name>A0A3B4A0R4_9GOBI</name>
<evidence type="ECO:0000313" key="2">
    <source>
        <dbReference type="Proteomes" id="UP000261520"/>
    </source>
</evidence>
<sequence>SKFLKMTQMWFQQDGSTAHTAKETIQMLQNIFQDRIISRGCEINWPPRSPDLTSPDFFLWGHLKEKVFVNKPQTINDLKRNIEDQIRDISPEMLSNVMQSVLDRAIQCKKENGGHLQNIIFEN</sequence>
<evidence type="ECO:0008006" key="3">
    <source>
        <dbReference type="Google" id="ProtNLM"/>
    </source>
</evidence>
<evidence type="ECO:0000313" key="1">
    <source>
        <dbReference type="Ensembl" id="ENSPMGP00000010617.1"/>
    </source>
</evidence>
<reference evidence="1" key="1">
    <citation type="submission" date="2025-08" db="UniProtKB">
        <authorList>
            <consortium name="Ensembl"/>
        </authorList>
    </citation>
    <scope>IDENTIFICATION</scope>
</reference>
<dbReference type="AlphaFoldDB" id="A0A3B4A0R4"/>
<protein>
    <recommendedName>
        <fullName evidence="3">Tc1-like transposase DDE domain-containing protein</fullName>
    </recommendedName>
</protein>
<proteinExistence type="predicted"/>